<dbReference type="Proteomes" id="UP001550739">
    <property type="component" value="Unassembled WGS sequence"/>
</dbReference>
<dbReference type="EMBL" id="JBEZVE010000054">
    <property type="protein sequence ID" value="MEU3787806.1"/>
    <property type="molecule type" value="Genomic_DNA"/>
</dbReference>
<organism evidence="1 2">
    <name type="scientific">Streptomyces sp. 900129855</name>
    <dbReference type="NCBI Taxonomy" id="3155129"/>
    <lineage>
        <taxon>Bacteria</taxon>
        <taxon>Bacillati</taxon>
        <taxon>Actinomycetota</taxon>
        <taxon>Actinomycetes</taxon>
        <taxon>Kitasatosporales</taxon>
        <taxon>Streptomycetaceae</taxon>
        <taxon>Streptomyces</taxon>
    </lineage>
</organism>
<name>A0ABV2ZZ01_9ACTN</name>
<accession>A0ABV2ZZ01</accession>
<protein>
    <submittedName>
        <fullName evidence="1">Uncharacterized protein</fullName>
    </submittedName>
</protein>
<evidence type="ECO:0000313" key="1">
    <source>
        <dbReference type="EMBL" id="MEU3787806.1"/>
    </source>
</evidence>
<gene>
    <name evidence="1" type="ORF">AB0E89_46125</name>
</gene>
<dbReference type="RefSeq" id="WP_334573924.1">
    <property type="nucleotide sequence ID" value="NZ_JBEZVE010000054.1"/>
</dbReference>
<evidence type="ECO:0000313" key="2">
    <source>
        <dbReference type="Proteomes" id="UP001550739"/>
    </source>
</evidence>
<comment type="caution">
    <text evidence="1">The sequence shown here is derived from an EMBL/GenBank/DDBJ whole genome shotgun (WGS) entry which is preliminary data.</text>
</comment>
<keyword evidence="2" id="KW-1185">Reference proteome</keyword>
<proteinExistence type="predicted"/>
<sequence length="70" mass="6987">MGSAVGRGPTEAVELGGGGVEADLESFDFAGPAVATGFADAFAEVVDDLDEAWPLAGVDLEDRAADAGFL</sequence>
<reference evidence="1 2" key="1">
    <citation type="submission" date="2024-06" db="EMBL/GenBank/DDBJ databases">
        <title>The Natural Products Discovery Center: Release of the First 8490 Sequenced Strains for Exploring Actinobacteria Biosynthetic Diversity.</title>
        <authorList>
            <person name="Kalkreuter E."/>
            <person name="Kautsar S.A."/>
            <person name="Yang D."/>
            <person name="Bader C.D."/>
            <person name="Teijaro C.N."/>
            <person name="Fluegel L."/>
            <person name="Davis C.M."/>
            <person name="Simpson J.R."/>
            <person name="Lauterbach L."/>
            <person name="Steele A.D."/>
            <person name="Gui C."/>
            <person name="Meng S."/>
            <person name="Li G."/>
            <person name="Viehrig K."/>
            <person name="Ye F."/>
            <person name="Su P."/>
            <person name="Kiefer A.F."/>
            <person name="Nichols A."/>
            <person name="Cepeda A.J."/>
            <person name="Yan W."/>
            <person name="Fan B."/>
            <person name="Jiang Y."/>
            <person name="Adhikari A."/>
            <person name="Zheng C.-J."/>
            <person name="Schuster L."/>
            <person name="Cowan T.M."/>
            <person name="Smanski M.J."/>
            <person name="Chevrette M.G."/>
            <person name="De Carvalho L.P.S."/>
            <person name="Shen B."/>
        </authorList>
    </citation>
    <scope>NUCLEOTIDE SEQUENCE [LARGE SCALE GENOMIC DNA]</scope>
    <source>
        <strain evidence="1 2">NPDC033843</strain>
    </source>
</reference>